<gene>
    <name evidence="2" type="ORF">PISMIDRAFT_682114</name>
</gene>
<dbReference type="Proteomes" id="UP000054018">
    <property type="component" value="Unassembled WGS sequence"/>
</dbReference>
<reference evidence="2 3" key="1">
    <citation type="submission" date="2014-04" db="EMBL/GenBank/DDBJ databases">
        <authorList>
            <consortium name="DOE Joint Genome Institute"/>
            <person name="Kuo A."/>
            <person name="Kohler A."/>
            <person name="Costa M.D."/>
            <person name="Nagy L.G."/>
            <person name="Floudas D."/>
            <person name="Copeland A."/>
            <person name="Barry K.W."/>
            <person name="Cichocki N."/>
            <person name="Veneault-Fourrey C."/>
            <person name="LaButti K."/>
            <person name="Lindquist E.A."/>
            <person name="Lipzen A."/>
            <person name="Lundell T."/>
            <person name="Morin E."/>
            <person name="Murat C."/>
            <person name="Sun H."/>
            <person name="Tunlid A."/>
            <person name="Henrissat B."/>
            <person name="Grigoriev I.V."/>
            <person name="Hibbett D.S."/>
            <person name="Martin F."/>
            <person name="Nordberg H.P."/>
            <person name="Cantor M.N."/>
            <person name="Hua S.X."/>
        </authorList>
    </citation>
    <scope>NUCLEOTIDE SEQUENCE [LARGE SCALE GENOMIC DNA]</scope>
    <source>
        <strain evidence="2 3">441</strain>
    </source>
</reference>
<dbReference type="AlphaFoldDB" id="A0A0C9Z3A3"/>
<evidence type="ECO:0000256" key="1">
    <source>
        <dbReference type="SAM" id="MobiDB-lite"/>
    </source>
</evidence>
<dbReference type="EMBL" id="KN833760">
    <property type="protein sequence ID" value="KIK20714.1"/>
    <property type="molecule type" value="Genomic_DNA"/>
</dbReference>
<dbReference type="HOGENOM" id="CLU_2923583_0_0_1"/>
<sequence>MSQNFHPRKHVAVNPERVSHTLSTDYPGHFADEDHSWNPAKFKKTETSRKGGTVIESVDRI</sequence>
<dbReference type="STRING" id="765257.A0A0C9Z3A3"/>
<protein>
    <submittedName>
        <fullName evidence="2">Unplaced genomic scaffold scaffold_76, whole genome shotgun sequence</fullName>
    </submittedName>
</protein>
<feature type="compositionally biased region" description="Basic residues" evidence="1">
    <location>
        <begin position="1"/>
        <end position="11"/>
    </location>
</feature>
<accession>A0A0C9Z3A3</accession>
<reference evidence="3" key="2">
    <citation type="submission" date="2015-01" db="EMBL/GenBank/DDBJ databases">
        <title>Evolutionary Origins and Diversification of the Mycorrhizal Mutualists.</title>
        <authorList>
            <consortium name="DOE Joint Genome Institute"/>
            <consortium name="Mycorrhizal Genomics Consortium"/>
            <person name="Kohler A."/>
            <person name="Kuo A."/>
            <person name="Nagy L.G."/>
            <person name="Floudas D."/>
            <person name="Copeland A."/>
            <person name="Barry K.W."/>
            <person name="Cichocki N."/>
            <person name="Veneault-Fourrey C."/>
            <person name="LaButti K."/>
            <person name="Lindquist E.A."/>
            <person name="Lipzen A."/>
            <person name="Lundell T."/>
            <person name="Morin E."/>
            <person name="Murat C."/>
            <person name="Riley R."/>
            <person name="Ohm R."/>
            <person name="Sun H."/>
            <person name="Tunlid A."/>
            <person name="Henrissat B."/>
            <person name="Grigoriev I.V."/>
            <person name="Hibbett D.S."/>
            <person name="Martin F."/>
        </authorList>
    </citation>
    <scope>NUCLEOTIDE SEQUENCE [LARGE SCALE GENOMIC DNA]</scope>
    <source>
        <strain evidence="3">441</strain>
    </source>
</reference>
<organism evidence="2 3">
    <name type="scientific">Pisolithus microcarpus 441</name>
    <dbReference type="NCBI Taxonomy" id="765257"/>
    <lineage>
        <taxon>Eukaryota</taxon>
        <taxon>Fungi</taxon>
        <taxon>Dikarya</taxon>
        <taxon>Basidiomycota</taxon>
        <taxon>Agaricomycotina</taxon>
        <taxon>Agaricomycetes</taxon>
        <taxon>Agaricomycetidae</taxon>
        <taxon>Boletales</taxon>
        <taxon>Sclerodermatineae</taxon>
        <taxon>Pisolithaceae</taxon>
        <taxon>Pisolithus</taxon>
    </lineage>
</organism>
<evidence type="ECO:0000313" key="2">
    <source>
        <dbReference type="EMBL" id="KIK20714.1"/>
    </source>
</evidence>
<feature type="region of interest" description="Disordered" evidence="1">
    <location>
        <begin position="1"/>
        <end position="61"/>
    </location>
</feature>
<dbReference type="OrthoDB" id="270173at2759"/>
<keyword evidence="3" id="KW-1185">Reference proteome</keyword>
<evidence type="ECO:0000313" key="3">
    <source>
        <dbReference type="Proteomes" id="UP000054018"/>
    </source>
</evidence>
<name>A0A0C9Z3A3_9AGAM</name>
<proteinExistence type="predicted"/>